<evidence type="ECO:0000313" key="6">
    <source>
        <dbReference type="EMBL" id="MCR2044466.1"/>
    </source>
</evidence>
<dbReference type="PANTHER" id="PTHR43595:SF2">
    <property type="entry name" value="SMALL RIBOSOMAL SUBUNIT PROTEIN MS42"/>
    <property type="match status" value="1"/>
</dbReference>
<name>A0A9X2MNV6_9FIRM</name>
<sequence length="79" mass="8904">MKTKEILKSLETILMDIRISVRNNGGGHYNHTLFWDIMSPESGGKPEGNLGKKIDEDLWGFDKFKEDFKKAALGQFSSG</sequence>
<keyword evidence="4" id="KW-0560">Oxidoreductase</keyword>
<keyword evidence="3" id="KW-0479">Metal-binding</keyword>
<evidence type="ECO:0000256" key="4">
    <source>
        <dbReference type="ARBA" id="ARBA00023002"/>
    </source>
</evidence>
<protein>
    <recommendedName>
        <fullName evidence="2">superoxide dismutase</fullName>
        <ecNumber evidence="2">1.15.1.1</ecNumber>
    </recommendedName>
</protein>
<evidence type="ECO:0000256" key="3">
    <source>
        <dbReference type="ARBA" id="ARBA00022723"/>
    </source>
</evidence>
<dbReference type="AlphaFoldDB" id="A0A9X2MNV6"/>
<dbReference type="GO" id="GO:0005737">
    <property type="term" value="C:cytoplasm"/>
    <property type="evidence" value="ECO:0007669"/>
    <property type="project" value="TreeGrafter"/>
</dbReference>
<evidence type="ECO:0000256" key="1">
    <source>
        <dbReference type="ARBA" id="ARBA00008714"/>
    </source>
</evidence>
<dbReference type="SUPFAM" id="SSF54719">
    <property type="entry name" value="Fe,Mn superoxide dismutase (SOD), C-terminal domain"/>
    <property type="match status" value="1"/>
</dbReference>
<dbReference type="GO" id="GO:0004784">
    <property type="term" value="F:superoxide dismutase activity"/>
    <property type="evidence" value="ECO:0007669"/>
    <property type="project" value="UniProtKB-EC"/>
</dbReference>
<dbReference type="Pfam" id="PF00081">
    <property type="entry name" value="Sod_Fe_N"/>
    <property type="match status" value="1"/>
</dbReference>
<comment type="caution">
    <text evidence="6">The sequence shown here is derived from an EMBL/GenBank/DDBJ whole genome shotgun (WGS) entry which is preliminary data.</text>
</comment>
<dbReference type="InterPro" id="IPR019831">
    <property type="entry name" value="Mn/Fe_SOD_N"/>
</dbReference>
<dbReference type="PANTHER" id="PTHR43595">
    <property type="entry name" value="37S RIBOSOMAL PROTEIN S26, MITOCHONDRIAL"/>
    <property type="match status" value="1"/>
</dbReference>
<evidence type="ECO:0000313" key="7">
    <source>
        <dbReference type="Proteomes" id="UP001142078"/>
    </source>
</evidence>
<dbReference type="SUPFAM" id="SSF46609">
    <property type="entry name" value="Fe,Mn superoxide dismutase (SOD), N-terminal domain"/>
    <property type="match status" value="1"/>
</dbReference>
<feature type="domain" description="Manganese/iron superoxide dismutase N-terminal" evidence="5">
    <location>
        <begin position="5"/>
        <end position="39"/>
    </location>
</feature>
<keyword evidence="7" id="KW-1185">Reference proteome</keyword>
<evidence type="ECO:0000256" key="2">
    <source>
        <dbReference type="ARBA" id="ARBA00012682"/>
    </source>
</evidence>
<evidence type="ECO:0000259" key="5">
    <source>
        <dbReference type="Pfam" id="PF00081"/>
    </source>
</evidence>
<gene>
    <name evidence="6" type="ORF">NSA23_10105</name>
</gene>
<dbReference type="GO" id="GO:0046872">
    <property type="term" value="F:metal ion binding"/>
    <property type="evidence" value="ECO:0007669"/>
    <property type="project" value="UniProtKB-KW"/>
</dbReference>
<dbReference type="InterPro" id="IPR036314">
    <property type="entry name" value="SOD_C_sf"/>
</dbReference>
<dbReference type="Proteomes" id="UP001142078">
    <property type="component" value="Unassembled WGS sequence"/>
</dbReference>
<accession>A0A9X2MNV6</accession>
<dbReference type="EMBL" id="JANJZL010000006">
    <property type="protein sequence ID" value="MCR2044466.1"/>
    <property type="molecule type" value="Genomic_DNA"/>
</dbReference>
<dbReference type="Gene3D" id="3.55.40.20">
    <property type="entry name" value="Iron/manganese superoxide dismutase, C-terminal domain"/>
    <property type="match status" value="1"/>
</dbReference>
<dbReference type="InterPro" id="IPR036324">
    <property type="entry name" value="Mn/Fe_SOD_N_sf"/>
</dbReference>
<reference evidence="6" key="1">
    <citation type="submission" date="2022-07" db="EMBL/GenBank/DDBJ databases">
        <title>Enhanced cultured diversity of the mouse gut microbiota enables custom-made synthetic communities.</title>
        <authorList>
            <person name="Afrizal A."/>
        </authorList>
    </citation>
    <scope>NUCLEOTIDE SEQUENCE</scope>
    <source>
        <strain evidence="6">DSM 29482</strain>
    </source>
</reference>
<dbReference type="RefSeq" id="WP_075052148.1">
    <property type="nucleotide sequence ID" value="NZ_JANJZL010000006.1"/>
</dbReference>
<dbReference type="Gene3D" id="1.10.287.990">
    <property type="entry name" value="Fe,Mn superoxide dismutase (SOD) domain"/>
    <property type="match status" value="1"/>
</dbReference>
<organism evidence="6 7">
    <name type="scientific">Anaerosalibacter massiliensis</name>
    <dbReference type="NCBI Taxonomy" id="1347392"/>
    <lineage>
        <taxon>Bacteria</taxon>
        <taxon>Bacillati</taxon>
        <taxon>Bacillota</taxon>
        <taxon>Tissierellia</taxon>
        <taxon>Tissierellales</taxon>
        <taxon>Sporanaerobacteraceae</taxon>
        <taxon>Anaerosalibacter</taxon>
    </lineage>
</organism>
<comment type="similarity">
    <text evidence="1">Belongs to the iron/manganese superoxide dismutase family.</text>
</comment>
<dbReference type="EC" id="1.15.1.1" evidence="2"/>
<proteinExistence type="inferred from homology"/>